<accession>A0AAW7K6B0</accession>
<reference evidence="1" key="1">
    <citation type="submission" date="2023-06" db="EMBL/GenBank/DDBJ databases">
        <authorList>
            <person name="Polev D.E."/>
            <person name="Saitova A.T."/>
            <person name="Bogumilchik E.A."/>
            <person name="Kokorina G.I."/>
            <person name="Voskresenskaia E.A."/>
        </authorList>
    </citation>
    <scope>NUCLEOTIDE SEQUENCE</scope>
    <source>
        <strain evidence="1">2145 StPb PI</strain>
    </source>
</reference>
<name>A0AAW7K6B0_9GAMM</name>
<evidence type="ECO:0000313" key="2">
    <source>
        <dbReference type="Proteomes" id="UP001167864"/>
    </source>
</evidence>
<protein>
    <submittedName>
        <fullName evidence="1">Uncharacterized protein</fullName>
    </submittedName>
</protein>
<proteinExistence type="predicted"/>
<dbReference type="EMBL" id="JAUEHU010000034">
    <property type="protein sequence ID" value="MDN0089387.1"/>
    <property type="molecule type" value="Genomic_DNA"/>
</dbReference>
<dbReference type="AlphaFoldDB" id="A0AAW7K6B0"/>
<dbReference type="Proteomes" id="UP001167864">
    <property type="component" value="Unassembled WGS sequence"/>
</dbReference>
<dbReference type="RefSeq" id="WP_289818379.1">
    <property type="nucleotide sequence ID" value="NZ_JAUEHU010000034.1"/>
</dbReference>
<gene>
    <name evidence="1" type="ORF">QVN42_18740</name>
</gene>
<organism evidence="1 2">
    <name type="scientific">Yersinia nurmii</name>
    <dbReference type="NCBI Taxonomy" id="685706"/>
    <lineage>
        <taxon>Bacteria</taxon>
        <taxon>Pseudomonadati</taxon>
        <taxon>Pseudomonadota</taxon>
        <taxon>Gammaproteobacteria</taxon>
        <taxon>Enterobacterales</taxon>
        <taxon>Yersiniaceae</taxon>
        <taxon>Yersinia</taxon>
    </lineage>
</organism>
<comment type="caution">
    <text evidence="1">The sequence shown here is derived from an EMBL/GenBank/DDBJ whole genome shotgun (WGS) entry which is preliminary data.</text>
</comment>
<sequence length="65" mass="7641">MNIIYFDYIEGFGINANVGIDWDFYRSFDELIKECSAHFNDNFILAPTTACSGAFIGYREFYYDR</sequence>
<evidence type="ECO:0000313" key="1">
    <source>
        <dbReference type="EMBL" id="MDN0089387.1"/>
    </source>
</evidence>